<dbReference type="Pfam" id="PF03732">
    <property type="entry name" value="Retrotrans_gag"/>
    <property type="match status" value="1"/>
</dbReference>
<protein>
    <recommendedName>
        <fullName evidence="1">Retrotransposon gag domain-containing protein</fullName>
    </recommendedName>
</protein>
<evidence type="ECO:0000313" key="2">
    <source>
        <dbReference type="EMBL" id="WVZ16012.1"/>
    </source>
</evidence>
<sequence>ITNWETIERLFLEKYFPASRLPAIRREIQDIKQRNIGNLSEYWERFKKLCASCPQLKIVDFILSFYEGLSPTDRSWAYAASKGSFLDKSPEDCIDIIEWKAVDN</sequence>
<name>A0AAQ3NWC8_VIGMU</name>
<evidence type="ECO:0000259" key="1">
    <source>
        <dbReference type="Pfam" id="PF03732"/>
    </source>
</evidence>
<dbReference type="PANTHER" id="PTHR33223">
    <property type="entry name" value="CCHC-TYPE DOMAIN-CONTAINING PROTEIN"/>
    <property type="match status" value="1"/>
</dbReference>
<gene>
    <name evidence="2" type="ORF">V8G54_013578</name>
</gene>
<feature type="domain" description="Retrotransposon gag" evidence="1">
    <location>
        <begin position="2"/>
        <end position="70"/>
    </location>
</feature>
<dbReference type="EMBL" id="CP144697">
    <property type="protein sequence ID" value="WVZ16012.1"/>
    <property type="molecule type" value="Genomic_DNA"/>
</dbReference>
<evidence type="ECO:0000313" key="3">
    <source>
        <dbReference type="Proteomes" id="UP001374535"/>
    </source>
</evidence>
<dbReference type="Proteomes" id="UP001374535">
    <property type="component" value="Chromosome 4"/>
</dbReference>
<proteinExistence type="predicted"/>
<reference evidence="2 3" key="1">
    <citation type="journal article" date="2023" name="Life. Sci Alliance">
        <title>Evolutionary insights into 3D genome organization and epigenetic landscape of Vigna mungo.</title>
        <authorList>
            <person name="Junaid A."/>
            <person name="Singh B."/>
            <person name="Bhatia S."/>
        </authorList>
    </citation>
    <scope>NUCLEOTIDE SEQUENCE [LARGE SCALE GENOMIC DNA]</scope>
    <source>
        <strain evidence="2">Urdbean</strain>
    </source>
</reference>
<organism evidence="2 3">
    <name type="scientific">Vigna mungo</name>
    <name type="common">Black gram</name>
    <name type="synonym">Phaseolus mungo</name>
    <dbReference type="NCBI Taxonomy" id="3915"/>
    <lineage>
        <taxon>Eukaryota</taxon>
        <taxon>Viridiplantae</taxon>
        <taxon>Streptophyta</taxon>
        <taxon>Embryophyta</taxon>
        <taxon>Tracheophyta</taxon>
        <taxon>Spermatophyta</taxon>
        <taxon>Magnoliopsida</taxon>
        <taxon>eudicotyledons</taxon>
        <taxon>Gunneridae</taxon>
        <taxon>Pentapetalae</taxon>
        <taxon>rosids</taxon>
        <taxon>fabids</taxon>
        <taxon>Fabales</taxon>
        <taxon>Fabaceae</taxon>
        <taxon>Papilionoideae</taxon>
        <taxon>50 kb inversion clade</taxon>
        <taxon>NPAAA clade</taxon>
        <taxon>indigoferoid/millettioid clade</taxon>
        <taxon>Phaseoleae</taxon>
        <taxon>Vigna</taxon>
    </lineage>
</organism>
<dbReference type="PANTHER" id="PTHR33223:SF3">
    <property type="match status" value="1"/>
</dbReference>
<dbReference type="InterPro" id="IPR005162">
    <property type="entry name" value="Retrotrans_gag_dom"/>
</dbReference>
<keyword evidence="3" id="KW-1185">Reference proteome</keyword>
<accession>A0AAQ3NWC8</accession>
<dbReference type="AlphaFoldDB" id="A0AAQ3NWC8"/>
<feature type="non-terminal residue" evidence="2">
    <location>
        <position position="1"/>
    </location>
</feature>